<dbReference type="SUPFAM" id="SSF46626">
    <property type="entry name" value="Cytochrome c"/>
    <property type="match status" value="2"/>
</dbReference>
<feature type="binding site" description="covalent" evidence="4">
    <location>
        <position position="46"/>
    </location>
    <ligand>
        <name>heme c</name>
        <dbReference type="ChEBI" id="CHEBI:61717"/>
        <label>1</label>
    </ligand>
</feature>
<feature type="chain" id="PRO_5037252165" evidence="7">
    <location>
        <begin position="25"/>
        <end position="240"/>
    </location>
</feature>
<reference evidence="9" key="1">
    <citation type="submission" date="2020-08" db="EMBL/GenBank/DDBJ databases">
        <title>Ramlibacter sp. GTP1 16S ribosomal RNA gene genome sequencing and assembly.</title>
        <authorList>
            <person name="Kang M."/>
        </authorList>
    </citation>
    <scope>NUCLEOTIDE SEQUENCE</scope>
    <source>
        <strain evidence="9">GTP1</strain>
    </source>
</reference>
<organism evidence="9 10">
    <name type="scientific">Ramlibacter albus</name>
    <dbReference type="NCBI Taxonomy" id="2079448"/>
    <lineage>
        <taxon>Bacteria</taxon>
        <taxon>Pseudomonadati</taxon>
        <taxon>Pseudomonadota</taxon>
        <taxon>Betaproteobacteria</taxon>
        <taxon>Burkholderiales</taxon>
        <taxon>Comamonadaceae</taxon>
        <taxon>Ramlibacter</taxon>
    </lineage>
</organism>
<dbReference type="InterPro" id="IPR050597">
    <property type="entry name" value="Cytochrome_c_Oxidase_Subunit"/>
</dbReference>
<dbReference type="GO" id="GO:0009055">
    <property type="term" value="F:electron transfer activity"/>
    <property type="evidence" value="ECO:0007669"/>
    <property type="project" value="InterPro"/>
</dbReference>
<dbReference type="InterPro" id="IPR036909">
    <property type="entry name" value="Cyt_c-like_dom_sf"/>
</dbReference>
<accession>A0A923MDF3</accession>
<keyword evidence="2 5" id="KW-0479">Metal-binding</keyword>
<feature type="binding site" description="axial binding residue" evidence="5">
    <location>
        <position position="152"/>
    </location>
    <ligand>
        <name>heme c</name>
        <dbReference type="ChEBI" id="CHEBI:61717"/>
        <label>2</label>
    </ligand>
    <ligandPart>
        <name>Fe</name>
        <dbReference type="ChEBI" id="CHEBI:18248"/>
    </ligandPart>
</feature>
<keyword evidence="3 5" id="KW-0408">Iron</keyword>
<feature type="binding site" description="covalent" evidence="4">
    <location>
        <position position="49"/>
    </location>
    <ligand>
        <name>heme c</name>
        <dbReference type="ChEBI" id="CHEBI:61717"/>
        <label>1</label>
    </ligand>
</feature>
<comment type="PTM">
    <text evidence="4">Binds 2 heme c groups covalently per subunit.</text>
</comment>
<feature type="region of interest" description="Disordered" evidence="6">
    <location>
        <begin position="215"/>
        <end position="240"/>
    </location>
</feature>
<keyword evidence="7" id="KW-0732">Signal</keyword>
<dbReference type="GO" id="GO:0042597">
    <property type="term" value="C:periplasmic space"/>
    <property type="evidence" value="ECO:0007669"/>
    <property type="project" value="InterPro"/>
</dbReference>
<dbReference type="InterPro" id="IPR009056">
    <property type="entry name" value="Cyt_c-like_dom"/>
</dbReference>
<dbReference type="InterPro" id="IPR024167">
    <property type="entry name" value="Cytochrome_c4-like"/>
</dbReference>
<feature type="binding site" description="axial binding residue" evidence="5">
    <location>
        <position position="90"/>
    </location>
    <ligand>
        <name>heme c</name>
        <dbReference type="ChEBI" id="CHEBI:61717"/>
        <label>1</label>
    </ligand>
    <ligandPart>
        <name>Fe</name>
        <dbReference type="ChEBI" id="CHEBI:18248"/>
    </ligandPart>
</feature>
<dbReference type="Pfam" id="PF00034">
    <property type="entry name" value="Cytochrom_C"/>
    <property type="match status" value="1"/>
</dbReference>
<feature type="binding site" description="covalent" evidence="4">
    <location>
        <position position="151"/>
    </location>
    <ligand>
        <name>heme c</name>
        <dbReference type="ChEBI" id="CHEBI:61717"/>
        <label>2</label>
    </ligand>
</feature>
<feature type="binding site" description="axial binding residue" evidence="5">
    <location>
        <position position="50"/>
    </location>
    <ligand>
        <name>heme c</name>
        <dbReference type="ChEBI" id="CHEBI:61717"/>
        <label>1</label>
    </ligand>
    <ligandPart>
        <name>Fe</name>
        <dbReference type="ChEBI" id="CHEBI:18248"/>
    </ligandPart>
</feature>
<comment type="caution">
    <text evidence="9">The sequence shown here is derived from an EMBL/GenBank/DDBJ whole genome shotgun (WGS) entry which is preliminary data.</text>
</comment>
<dbReference type="EMBL" id="JACORU010000011">
    <property type="protein sequence ID" value="MBC5767501.1"/>
    <property type="molecule type" value="Genomic_DNA"/>
</dbReference>
<dbReference type="PANTHER" id="PTHR33751:SF11">
    <property type="entry name" value="BLL4483 PROTEIN"/>
    <property type="match status" value="1"/>
</dbReference>
<evidence type="ECO:0000256" key="3">
    <source>
        <dbReference type="ARBA" id="ARBA00023004"/>
    </source>
</evidence>
<evidence type="ECO:0000256" key="6">
    <source>
        <dbReference type="SAM" id="MobiDB-lite"/>
    </source>
</evidence>
<evidence type="ECO:0000313" key="10">
    <source>
        <dbReference type="Proteomes" id="UP000596827"/>
    </source>
</evidence>
<evidence type="ECO:0000313" key="9">
    <source>
        <dbReference type="EMBL" id="MBC5767501.1"/>
    </source>
</evidence>
<evidence type="ECO:0000256" key="5">
    <source>
        <dbReference type="PIRSR" id="PIRSR000005-2"/>
    </source>
</evidence>
<gene>
    <name evidence="9" type="ORF">H8R02_23750</name>
</gene>
<dbReference type="Proteomes" id="UP000596827">
    <property type="component" value="Unassembled WGS sequence"/>
</dbReference>
<dbReference type="RefSeq" id="WP_187083992.1">
    <property type="nucleotide sequence ID" value="NZ_JACORU010000011.1"/>
</dbReference>
<evidence type="ECO:0000256" key="7">
    <source>
        <dbReference type="SAM" id="SignalP"/>
    </source>
</evidence>
<dbReference type="GO" id="GO:0005506">
    <property type="term" value="F:iron ion binding"/>
    <property type="evidence" value="ECO:0007669"/>
    <property type="project" value="InterPro"/>
</dbReference>
<evidence type="ECO:0000259" key="8">
    <source>
        <dbReference type="PROSITE" id="PS51007"/>
    </source>
</evidence>
<evidence type="ECO:0000256" key="2">
    <source>
        <dbReference type="ARBA" id="ARBA00022723"/>
    </source>
</evidence>
<feature type="binding site" description="covalent" evidence="4">
    <location>
        <position position="148"/>
    </location>
    <ligand>
        <name>heme c</name>
        <dbReference type="ChEBI" id="CHEBI:61717"/>
        <label>2</label>
    </ligand>
</feature>
<protein>
    <submittedName>
        <fullName evidence="9">C-type cytochrome</fullName>
    </submittedName>
</protein>
<dbReference type="AlphaFoldDB" id="A0A923MDF3"/>
<dbReference type="Gene3D" id="1.10.760.10">
    <property type="entry name" value="Cytochrome c-like domain"/>
    <property type="match status" value="2"/>
</dbReference>
<feature type="binding site" description="axial binding residue" evidence="5">
    <location>
        <position position="194"/>
    </location>
    <ligand>
        <name>heme c</name>
        <dbReference type="ChEBI" id="CHEBI:61717"/>
        <label>2</label>
    </ligand>
    <ligandPart>
        <name>Fe</name>
        <dbReference type="ChEBI" id="CHEBI:18248"/>
    </ligandPart>
</feature>
<feature type="domain" description="Cytochrome c" evidence="8">
    <location>
        <begin position="8"/>
        <end position="113"/>
    </location>
</feature>
<feature type="signal peptide" evidence="7">
    <location>
        <begin position="1"/>
        <end position="24"/>
    </location>
</feature>
<dbReference type="PIRSF" id="PIRSF000005">
    <property type="entry name" value="Cytochrome_c4"/>
    <property type="match status" value="1"/>
</dbReference>
<feature type="domain" description="Cytochrome c" evidence="8">
    <location>
        <begin position="134"/>
        <end position="217"/>
    </location>
</feature>
<name>A0A923MDF3_9BURK</name>
<dbReference type="PROSITE" id="PS51007">
    <property type="entry name" value="CYTC"/>
    <property type="match status" value="2"/>
</dbReference>
<proteinExistence type="predicted"/>
<dbReference type="PANTHER" id="PTHR33751">
    <property type="entry name" value="CBB3-TYPE CYTOCHROME C OXIDASE SUBUNIT FIXP"/>
    <property type="match status" value="1"/>
</dbReference>
<keyword evidence="10" id="KW-1185">Reference proteome</keyword>
<dbReference type="GO" id="GO:0020037">
    <property type="term" value="F:heme binding"/>
    <property type="evidence" value="ECO:0007669"/>
    <property type="project" value="InterPro"/>
</dbReference>
<sequence length="240" mass="25716">MNVSRTLTAAALGLIAFGAYSQTAAPQAASAAATVQNSMAQRMQACVMCHGKEGRATNAGYFPRIAGKPQGYLFNQLKNFREGRRRNQAMNHLMQHMSDDYLQDIAKYFAELNLPYPAVQAHGLTAQQVQLAEQLVFKGAPERNVPACVSCHGSSMAGRQPAMPGLLTLPADYLIGQLGAWRTGSRKAIAPDCMAEVAKRLTPEEVGAVSRWLSAQTLPTDTKPQAGSGEPLPIRCGSGE</sequence>
<feature type="compositionally biased region" description="Polar residues" evidence="6">
    <location>
        <begin position="215"/>
        <end position="225"/>
    </location>
</feature>
<evidence type="ECO:0000256" key="1">
    <source>
        <dbReference type="ARBA" id="ARBA00022617"/>
    </source>
</evidence>
<evidence type="ECO:0000256" key="4">
    <source>
        <dbReference type="PIRSR" id="PIRSR000005-1"/>
    </source>
</evidence>
<keyword evidence="1 4" id="KW-0349">Heme</keyword>